<dbReference type="PATRIC" id="fig|1630135.4.peg.1302"/>
<evidence type="ECO:0000256" key="5">
    <source>
        <dbReference type="ARBA" id="ARBA00022692"/>
    </source>
</evidence>
<dbReference type="PANTHER" id="PTHR31686:SF1">
    <property type="entry name" value="SULFITE EFFLUX PUMP SSU1"/>
    <property type="match status" value="1"/>
</dbReference>
<dbReference type="EMBL" id="CP012117">
    <property type="protein sequence ID" value="ANP27851.1"/>
    <property type="molecule type" value="Genomic_DNA"/>
</dbReference>
<feature type="transmembrane region" description="Helical" evidence="9">
    <location>
        <begin position="292"/>
        <end position="311"/>
    </location>
</feature>
<feature type="region of interest" description="Disordered" evidence="8">
    <location>
        <begin position="151"/>
        <end position="170"/>
    </location>
</feature>
<evidence type="ECO:0000313" key="11">
    <source>
        <dbReference type="Proteomes" id="UP000092596"/>
    </source>
</evidence>
<keyword evidence="5 9" id="KW-0812">Transmembrane</keyword>
<feature type="transmembrane region" description="Helical" evidence="9">
    <location>
        <begin position="323"/>
        <end position="345"/>
    </location>
</feature>
<evidence type="ECO:0000256" key="3">
    <source>
        <dbReference type="ARBA" id="ARBA00022448"/>
    </source>
</evidence>
<feature type="transmembrane region" description="Helical" evidence="9">
    <location>
        <begin position="357"/>
        <end position="380"/>
    </location>
</feature>
<evidence type="ECO:0000256" key="1">
    <source>
        <dbReference type="ARBA" id="ARBA00004651"/>
    </source>
</evidence>
<feature type="transmembrane region" description="Helical" evidence="9">
    <location>
        <begin position="392"/>
        <end position="414"/>
    </location>
</feature>
<dbReference type="InterPro" id="IPR038665">
    <property type="entry name" value="Voltage-dep_anion_channel_sf"/>
</dbReference>
<organism evidence="10 11">
    <name type="scientific">Dermabacter vaginalis</name>
    <dbReference type="NCBI Taxonomy" id="1630135"/>
    <lineage>
        <taxon>Bacteria</taxon>
        <taxon>Bacillati</taxon>
        <taxon>Actinomycetota</taxon>
        <taxon>Actinomycetes</taxon>
        <taxon>Micrococcales</taxon>
        <taxon>Dermabacteraceae</taxon>
        <taxon>Dermabacter</taxon>
    </lineage>
</organism>
<evidence type="ECO:0000256" key="2">
    <source>
        <dbReference type="ARBA" id="ARBA00008566"/>
    </source>
</evidence>
<feature type="transmembrane region" description="Helical" evidence="9">
    <location>
        <begin position="434"/>
        <end position="456"/>
    </location>
</feature>
<dbReference type="Pfam" id="PF03595">
    <property type="entry name" value="SLAC1"/>
    <property type="match status" value="1"/>
</dbReference>
<evidence type="ECO:0000256" key="8">
    <source>
        <dbReference type="SAM" id="MobiDB-lite"/>
    </source>
</evidence>
<dbReference type="KEGG" id="dva:DAD186_13010"/>
<feature type="transmembrane region" description="Helical" evidence="9">
    <location>
        <begin position="494"/>
        <end position="514"/>
    </location>
</feature>
<dbReference type="Gene3D" id="1.50.10.150">
    <property type="entry name" value="Voltage-dependent anion channel"/>
    <property type="match status" value="1"/>
</dbReference>
<dbReference type="CDD" id="cd09320">
    <property type="entry name" value="TDT_like_2"/>
    <property type="match status" value="1"/>
</dbReference>
<feature type="compositionally biased region" description="Low complexity" evidence="8">
    <location>
        <begin position="24"/>
        <end position="43"/>
    </location>
</feature>
<keyword evidence="4" id="KW-1003">Cell membrane</keyword>
<evidence type="ECO:0000256" key="6">
    <source>
        <dbReference type="ARBA" id="ARBA00022989"/>
    </source>
</evidence>
<dbReference type="AlphaFoldDB" id="A0A1B0ZIU0"/>
<feature type="transmembrane region" description="Helical" evidence="9">
    <location>
        <begin position="468"/>
        <end position="488"/>
    </location>
</feature>
<feature type="transmembrane region" description="Helical" evidence="9">
    <location>
        <begin position="258"/>
        <end position="277"/>
    </location>
</feature>
<comment type="similarity">
    <text evidence="2">Belongs to the tellurite-resistance/dicarboxylate transporter (TDT) family.</text>
</comment>
<name>A0A1B0ZIU0_9MICO</name>
<dbReference type="InterPro" id="IPR051629">
    <property type="entry name" value="Sulfite_efflux_TDT"/>
</dbReference>
<keyword evidence="7 9" id="KW-0472">Membrane</keyword>
<feature type="transmembrane region" description="Helical" evidence="9">
    <location>
        <begin position="218"/>
        <end position="237"/>
    </location>
</feature>
<keyword evidence="3" id="KW-0813">Transport</keyword>
<accession>A0A1B0ZIU0</accession>
<feature type="region of interest" description="Disordered" evidence="8">
    <location>
        <begin position="24"/>
        <end position="45"/>
    </location>
</feature>
<dbReference type="Proteomes" id="UP000092596">
    <property type="component" value="Chromosome"/>
</dbReference>
<proteinExistence type="inferred from homology"/>
<dbReference type="STRING" id="1630135.DAD186_13010"/>
<dbReference type="GO" id="GO:0005886">
    <property type="term" value="C:plasma membrane"/>
    <property type="evidence" value="ECO:0007669"/>
    <property type="project" value="UniProtKB-SubCell"/>
</dbReference>
<evidence type="ECO:0000313" key="10">
    <source>
        <dbReference type="EMBL" id="ANP27851.1"/>
    </source>
</evidence>
<sequence length="537" mass="57079">MVWLAATFSCRAVSDRSEAIPASRRSAAARTSAAHPATSAPDSVRVDPRGVRVSRTDPIWDSRERIREETACWDSPRCFPAAERDPRSWTAASISRAERSGIRGLSIGESPSETSHVVQVRLVPRQVYAPYCGRSRSGSMEGMKSLLLTADEHHSTPPAQTRGGRTGGRRVLRRLDRPSELFANLTPNWFASIMGTGIVATAAATLPLQFPGLRTGATVVWALASLLLILLSAATGVHWIRHRETARSHHNHPVMAHFYGAPPMALLTVGAGTLLLGKDVLGEQLALGIDTVLWIAGTLLGLASAVAVPYLQFSRHQVTQDSAFGGWLMPVVPPMVSASTGALLLPYVPAGQARLTLLMGCYAMFGLSLLAAIIITTLIWNRLARHKIGAAAAVPTLWIGLGPLGQSITAANLLGGNAHLVVSGTLARAMEAFGVLYGVPVLGFALMWAALATAITIRTARQGLPFSLTWWSFTFPIGTCVTGLSGLAAHTHLAVFDAMAVAGYTLLVAAWIIVAARTFHGSILEGILFQKPATTAP</sequence>
<protein>
    <submittedName>
        <fullName evidence="10">C4-dicarboxylate transporter/malic acid transport protein</fullName>
    </submittedName>
</protein>
<reference evidence="10 11" key="1">
    <citation type="submission" date="2015-06" db="EMBL/GenBank/DDBJ databases">
        <title>Investigation of pathophysiology for high-risk pregnancy and development of treatment modality based on it.</title>
        <authorList>
            <person name="Kim B.-C."/>
            <person name="Lim S."/>
        </authorList>
    </citation>
    <scope>NUCLEOTIDE SEQUENCE [LARGE SCALE GENOMIC DNA]</scope>
    <source>
        <strain evidence="10 11">AD1-86</strain>
    </source>
</reference>
<comment type="subcellular location">
    <subcellularLocation>
        <location evidence="1">Cell membrane</location>
        <topology evidence="1">Multi-pass membrane protein</topology>
    </subcellularLocation>
</comment>
<dbReference type="GO" id="GO:0055085">
    <property type="term" value="P:transmembrane transport"/>
    <property type="evidence" value="ECO:0007669"/>
    <property type="project" value="InterPro"/>
</dbReference>
<gene>
    <name evidence="10" type="ORF">DAD186_13010</name>
</gene>
<keyword evidence="6 9" id="KW-1133">Transmembrane helix</keyword>
<evidence type="ECO:0000256" key="7">
    <source>
        <dbReference type="ARBA" id="ARBA00023136"/>
    </source>
</evidence>
<evidence type="ECO:0000256" key="9">
    <source>
        <dbReference type="SAM" id="Phobius"/>
    </source>
</evidence>
<dbReference type="InterPro" id="IPR004695">
    <property type="entry name" value="SLAC1/Mae1/Ssu1/TehA"/>
</dbReference>
<evidence type="ECO:0000256" key="4">
    <source>
        <dbReference type="ARBA" id="ARBA00022475"/>
    </source>
</evidence>
<dbReference type="PANTHER" id="PTHR31686">
    <property type="match status" value="1"/>
</dbReference>
<feature type="transmembrane region" description="Helical" evidence="9">
    <location>
        <begin position="181"/>
        <end position="206"/>
    </location>
</feature>